<feature type="compositionally biased region" description="Polar residues" evidence="6">
    <location>
        <begin position="161"/>
        <end position="173"/>
    </location>
</feature>
<dbReference type="EC" id="3.1.1.96" evidence="2 5"/>
<evidence type="ECO:0000256" key="1">
    <source>
        <dbReference type="ARBA" id="ARBA00009673"/>
    </source>
</evidence>
<dbReference type="Pfam" id="PF02580">
    <property type="entry name" value="Tyr_Deacylase"/>
    <property type="match status" value="1"/>
</dbReference>
<dbReference type="GO" id="GO:0051500">
    <property type="term" value="F:D-tyrosyl-tRNA(Tyr) deacylase activity"/>
    <property type="evidence" value="ECO:0007669"/>
    <property type="project" value="TreeGrafter"/>
</dbReference>
<reference evidence="7 8" key="1">
    <citation type="submission" date="2019-11" db="UniProtKB">
        <authorList>
            <consortium name="WormBaseParasite"/>
        </authorList>
    </citation>
    <scope>IDENTIFICATION</scope>
</reference>
<keyword evidence="5" id="KW-0378">Hydrolase</keyword>
<dbReference type="SUPFAM" id="SSF69500">
    <property type="entry name" value="DTD-like"/>
    <property type="match status" value="1"/>
</dbReference>
<comment type="subcellular location">
    <subcellularLocation>
        <location evidence="5">Cytoplasm</location>
    </subcellularLocation>
</comment>
<dbReference type="FunFam" id="3.50.80.10:FF:000001">
    <property type="entry name" value="D-aminoacyl-tRNA deacylase"/>
    <property type="match status" value="1"/>
</dbReference>
<evidence type="ECO:0000313" key="9">
    <source>
        <dbReference type="WBParaSite" id="MCU_004913-RC"/>
    </source>
</evidence>
<sequence>MRVVIQRVKSASVHVDGQLVSEIGRGLMVLVGISRDDDEKDAAYMARKIVNLRIFEDAEKHSRWGKSVKDVGGEILCVSQFTLHSLLKGNKLDFHLAMAPDASKTLYEAFLVKVRKEYQDADKVKDGIFGAMMDVSLVNDGPVTVTLDSRQPCPPPPPQKTVENSLTPSGEAS</sequence>
<evidence type="ECO:0000256" key="6">
    <source>
        <dbReference type="SAM" id="MobiDB-lite"/>
    </source>
</evidence>
<dbReference type="InterPro" id="IPR003732">
    <property type="entry name" value="Daa-tRNA_deacyls_DTD"/>
</dbReference>
<comment type="catalytic activity">
    <reaction evidence="3">
        <text>glycyl-tRNA(Ala) + H2O = tRNA(Ala) + glycine + H(+)</text>
        <dbReference type="Rhea" id="RHEA:53744"/>
        <dbReference type="Rhea" id="RHEA-COMP:9657"/>
        <dbReference type="Rhea" id="RHEA-COMP:13640"/>
        <dbReference type="ChEBI" id="CHEBI:15377"/>
        <dbReference type="ChEBI" id="CHEBI:15378"/>
        <dbReference type="ChEBI" id="CHEBI:57305"/>
        <dbReference type="ChEBI" id="CHEBI:78442"/>
        <dbReference type="ChEBI" id="CHEBI:78522"/>
        <dbReference type="EC" id="3.1.1.96"/>
    </reaction>
</comment>
<evidence type="ECO:0000256" key="5">
    <source>
        <dbReference type="RuleBase" id="RU003470"/>
    </source>
</evidence>
<dbReference type="GO" id="GO:0005737">
    <property type="term" value="C:cytoplasm"/>
    <property type="evidence" value="ECO:0007669"/>
    <property type="project" value="UniProtKB-SubCell"/>
</dbReference>
<proteinExistence type="inferred from homology"/>
<dbReference type="GO" id="GO:0000049">
    <property type="term" value="F:tRNA binding"/>
    <property type="evidence" value="ECO:0007669"/>
    <property type="project" value="UniProtKB-KW"/>
</dbReference>
<accession>A0A5K3F526</accession>
<evidence type="ECO:0000256" key="4">
    <source>
        <dbReference type="ARBA" id="ARBA00048018"/>
    </source>
</evidence>
<evidence type="ECO:0000313" key="7">
    <source>
        <dbReference type="WBParaSite" id="MCU_004913-RA"/>
    </source>
</evidence>
<organism evidence="9">
    <name type="scientific">Mesocestoides corti</name>
    <name type="common">Flatworm</name>
    <dbReference type="NCBI Taxonomy" id="53468"/>
    <lineage>
        <taxon>Eukaryota</taxon>
        <taxon>Metazoa</taxon>
        <taxon>Spiralia</taxon>
        <taxon>Lophotrochozoa</taxon>
        <taxon>Platyhelminthes</taxon>
        <taxon>Cestoda</taxon>
        <taxon>Eucestoda</taxon>
        <taxon>Cyclophyllidea</taxon>
        <taxon>Mesocestoididae</taxon>
        <taxon>Mesocestoides</taxon>
    </lineage>
</organism>
<dbReference type="WBParaSite" id="MCU_004913-RB">
    <property type="protein sequence ID" value="MCU_004913-RB"/>
    <property type="gene ID" value="MCU_004913"/>
</dbReference>
<dbReference type="NCBIfam" id="TIGR00256">
    <property type="entry name" value="D-aminoacyl-tRNA deacylase"/>
    <property type="match status" value="1"/>
</dbReference>
<name>A0A5K3F526_MESCO</name>
<dbReference type="WBParaSite" id="MCU_004913-RA">
    <property type="protein sequence ID" value="MCU_004913-RA"/>
    <property type="gene ID" value="MCU_004913"/>
</dbReference>
<evidence type="ECO:0000256" key="2">
    <source>
        <dbReference type="ARBA" id="ARBA00013056"/>
    </source>
</evidence>
<protein>
    <recommendedName>
        <fullName evidence="2 5">D-aminoacyl-tRNA deacylase</fullName>
        <ecNumber evidence="2 5">3.1.1.96</ecNumber>
    </recommendedName>
</protein>
<feature type="region of interest" description="Disordered" evidence="6">
    <location>
        <begin position="148"/>
        <end position="173"/>
    </location>
</feature>
<keyword evidence="5" id="KW-0694">RNA-binding</keyword>
<evidence type="ECO:0000313" key="8">
    <source>
        <dbReference type="WBParaSite" id="MCU_004913-RB"/>
    </source>
</evidence>
<dbReference type="HAMAP" id="MF_00518">
    <property type="entry name" value="Deacylase_Dtd"/>
    <property type="match status" value="1"/>
</dbReference>
<keyword evidence="5" id="KW-0820">tRNA-binding</keyword>
<dbReference type="CDD" id="cd00563">
    <property type="entry name" value="Dtyr_deacylase"/>
    <property type="match status" value="1"/>
</dbReference>
<dbReference type="WBParaSite" id="MCU_004913-RC">
    <property type="protein sequence ID" value="MCU_004913-RC"/>
    <property type="gene ID" value="MCU_004913"/>
</dbReference>
<keyword evidence="5" id="KW-0963">Cytoplasm</keyword>
<dbReference type="PANTHER" id="PTHR10472:SF5">
    <property type="entry name" value="D-AMINOACYL-TRNA DEACYLASE 1"/>
    <property type="match status" value="1"/>
</dbReference>
<comment type="similarity">
    <text evidence="1 5">Belongs to the DTD family.</text>
</comment>
<evidence type="ECO:0000256" key="3">
    <source>
        <dbReference type="ARBA" id="ARBA00047676"/>
    </source>
</evidence>
<dbReference type="InterPro" id="IPR023509">
    <property type="entry name" value="DTD-like_sf"/>
</dbReference>
<dbReference type="AlphaFoldDB" id="A0A5K3F526"/>
<dbReference type="Gene3D" id="3.50.80.10">
    <property type="entry name" value="D-tyrosyl-tRNA(Tyr) deacylase"/>
    <property type="match status" value="1"/>
</dbReference>
<comment type="catalytic activity">
    <reaction evidence="4">
        <text>a D-aminoacyl-tRNA + H2O = a tRNA + a D-alpha-amino acid + H(+)</text>
        <dbReference type="Rhea" id="RHEA:13953"/>
        <dbReference type="Rhea" id="RHEA-COMP:10123"/>
        <dbReference type="Rhea" id="RHEA-COMP:10124"/>
        <dbReference type="ChEBI" id="CHEBI:15377"/>
        <dbReference type="ChEBI" id="CHEBI:15378"/>
        <dbReference type="ChEBI" id="CHEBI:59871"/>
        <dbReference type="ChEBI" id="CHEBI:78442"/>
        <dbReference type="ChEBI" id="CHEBI:79333"/>
        <dbReference type="EC" id="3.1.1.96"/>
    </reaction>
</comment>
<dbReference type="PANTHER" id="PTHR10472">
    <property type="entry name" value="D-TYROSYL-TRNA TYR DEACYLASE"/>
    <property type="match status" value="1"/>
</dbReference>